<feature type="compositionally biased region" description="Gly residues" evidence="1">
    <location>
        <begin position="1"/>
        <end position="16"/>
    </location>
</feature>
<dbReference type="Proteomes" id="UP001152561">
    <property type="component" value="Unassembled WGS sequence"/>
</dbReference>
<feature type="region of interest" description="Disordered" evidence="1">
    <location>
        <begin position="190"/>
        <end position="299"/>
    </location>
</feature>
<feature type="compositionally biased region" description="Polar residues" evidence="1">
    <location>
        <begin position="147"/>
        <end position="157"/>
    </location>
</feature>
<dbReference type="EMBL" id="JAJAGQ010000020">
    <property type="protein sequence ID" value="KAJ8533042.1"/>
    <property type="molecule type" value="Genomic_DNA"/>
</dbReference>
<feature type="compositionally biased region" description="Polar residues" evidence="1">
    <location>
        <begin position="266"/>
        <end position="282"/>
    </location>
</feature>
<name>A0A9Q1LEA4_9SOLA</name>
<feature type="compositionally biased region" description="Basic and acidic residues" evidence="1">
    <location>
        <begin position="76"/>
        <end position="86"/>
    </location>
</feature>
<feature type="compositionally biased region" description="Basic and acidic residues" evidence="1">
    <location>
        <begin position="54"/>
        <end position="65"/>
    </location>
</feature>
<evidence type="ECO:0000313" key="3">
    <source>
        <dbReference type="Proteomes" id="UP001152561"/>
    </source>
</evidence>
<gene>
    <name evidence="2" type="ORF">K7X08_015931</name>
</gene>
<feature type="region of interest" description="Disordered" evidence="1">
    <location>
        <begin position="1"/>
        <end position="159"/>
    </location>
</feature>
<organism evidence="2 3">
    <name type="scientific">Anisodus acutangulus</name>
    <dbReference type="NCBI Taxonomy" id="402998"/>
    <lineage>
        <taxon>Eukaryota</taxon>
        <taxon>Viridiplantae</taxon>
        <taxon>Streptophyta</taxon>
        <taxon>Embryophyta</taxon>
        <taxon>Tracheophyta</taxon>
        <taxon>Spermatophyta</taxon>
        <taxon>Magnoliopsida</taxon>
        <taxon>eudicotyledons</taxon>
        <taxon>Gunneridae</taxon>
        <taxon>Pentapetalae</taxon>
        <taxon>asterids</taxon>
        <taxon>lamiids</taxon>
        <taxon>Solanales</taxon>
        <taxon>Solanaceae</taxon>
        <taxon>Solanoideae</taxon>
        <taxon>Hyoscyameae</taxon>
        <taxon>Anisodus</taxon>
    </lineage>
</organism>
<reference evidence="3" key="1">
    <citation type="journal article" date="2023" name="Proc. Natl. Acad. Sci. U.S.A.">
        <title>Genomic and structural basis for evolution of tropane alkaloid biosynthesis.</title>
        <authorList>
            <person name="Wanga Y.-J."/>
            <person name="Taina T."/>
            <person name="Yua J.-Y."/>
            <person name="Lia J."/>
            <person name="Xua B."/>
            <person name="Chenc J."/>
            <person name="D'Auriad J.C."/>
            <person name="Huanga J.-P."/>
            <person name="Huanga S.-X."/>
        </authorList>
    </citation>
    <scope>NUCLEOTIDE SEQUENCE [LARGE SCALE GENOMIC DNA]</scope>
    <source>
        <strain evidence="3">cv. KIB-2019</strain>
    </source>
</reference>
<accession>A0A9Q1LEA4</accession>
<sequence length="299" mass="30897">MGGQPSGVQTGAGKGRTGPHNSQRAGKAPAVDLTNSGKITEGHPSGIQTGAGKGRTEFRKIEGKHAGKALAVDSTKGMEEAAKDAELGGQPIGAQTEAGKGRISGETTDDQPSGTQTEAGKGGNNKDTGKEQIFAPQTARLKGTGGCTASHNHSSISPAVKQTAIFTKLAAMHGNIGEENEIDRKARTSLEMAMAQGTGQDGSSSGGQHAGSQTTAGKGRTKLAAQPISLTAREGKGGNHVQENKDTPDVEGFMEVQRKGKPKGNLGSQNLSFPLSRMTTLTSKKKGQNNDTHRCKHRR</sequence>
<comment type="caution">
    <text evidence="2">The sequence shown here is derived from an EMBL/GenBank/DDBJ whole genome shotgun (WGS) entry which is preliminary data.</text>
</comment>
<evidence type="ECO:0000256" key="1">
    <source>
        <dbReference type="SAM" id="MobiDB-lite"/>
    </source>
</evidence>
<feature type="compositionally biased region" description="Basic and acidic residues" evidence="1">
    <location>
        <begin position="233"/>
        <end position="248"/>
    </location>
</feature>
<keyword evidence="3" id="KW-1185">Reference proteome</keyword>
<protein>
    <submittedName>
        <fullName evidence="2">Uncharacterized protein</fullName>
    </submittedName>
</protein>
<evidence type="ECO:0000313" key="2">
    <source>
        <dbReference type="EMBL" id="KAJ8533042.1"/>
    </source>
</evidence>
<proteinExistence type="predicted"/>
<dbReference type="AlphaFoldDB" id="A0A9Q1LEA4"/>